<evidence type="ECO:0000313" key="2">
    <source>
        <dbReference type="EMBL" id="CAA9586855.1"/>
    </source>
</evidence>
<sequence length="123" mass="12253">MRRKGDRVMRRGRSSGIVLALAIGGVLGLLLLSSCGATTSAPSSTAAPLPKGTASGTVPMALTVRPDASATAERGQPKTPAIRTTEQPGRVFPGAQPGATMPLSSPGTILTPAMPGTPSPPSP</sequence>
<accession>A0A6J4VSH7</accession>
<feature type="region of interest" description="Disordered" evidence="1">
    <location>
        <begin position="37"/>
        <end position="123"/>
    </location>
</feature>
<evidence type="ECO:0000256" key="1">
    <source>
        <dbReference type="SAM" id="MobiDB-lite"/>
    </source>
</evidence>
<name>A0A6J4VSH7_9BACT</name>
<dbReference type="AlphaFoldDB" id="A0A6J4VSH7"/>
<dbReference type="PROSITE" id="PS51257">
    <property type="entry name" value="PROKAR_LIPOPROTEIN"/>
    <property type="match status" value="1"/>
</dbReference>
<gene>
    <name evidence="2" type="ORF">AVDCRST_MAG18-3993</name>
</gene>
<organism evidence="2">
    <name type="scientific">uncultured Thermomicrobiales bacterium</name>
    <dbReference type="NCBI Taxonomy" id="1645740"/>
    <lineage>
        <taxon>Bacteria</taxon>
        <taxon>Pseudomonadati</taxon>
        <taxon>Thermomicrobiota</taxon>
        <taxon>Thermomicrobia</taxon>
        <taxon>Thermomicrobiales</taxon>
        <taxon>environmental samples</taxon>
    </lineage>
</organism>
<proteinExistence type="predicted"/>
<reference evidence="2" key="1">
    <citation type="submission" date="2020-02" db="EMBL/GenBank/DDBJ databases">
        <authorList>
            <person name="Meier V. D."/>
        </authorList>
    </citation>
    <scope>NUCLEOTIDE SEQUENCE</scope>
    <source>
        <strain evidence="2">AVDCRST_MAG18</strain>
    </source>
</reference>
<dbReference type="EMBL" id="CADCWN010000317">
    <property type="protein sequence ID" value="CAA9586855.1"/>
    <property type="molecule type" value="Genomic_DNA"/>
</dbReference>
<protein>
    <submittedName>
        <fullName evidence="2">Uncharacterized protein</fullName>
    </submittedName>
</protein>
<feature type="compositionally biased region" description="Low complexity" evidence="1">
    <location>
        <begin position="37"/>
        <end position="50"/>
    </location>
</feature>